<organism evidence="4 5">
    <name type="scientific">Sphingopyxis fribergensis</name>
    <dbReference type="NCBI Taxonomy" id="1515612"/>
    <lineage>
        <taxon>Bacteria</taxon>
        <taxon>Pseudomonadati</taxon>
        <taxon>Pseudomonadota</taxon>
        <taxon>Alphaproteobacteria</taxon>
        <taxon>Sphingomonadales</taxon>
        <taxon>Sphingomonadaceae</taxon>
        <taxon>Sphingopyxis</taxon>
    </lineage>
</organism>
<geneLocation type="plasmid" evidence="4 5">
    <name>pSfKp5.2</name>
</geneLocation>
<evidence type="ECO:0000256" key="2">
    <source>
        <dbReference type="ARBA" id="ARBA00022737"/>
    </source>
</evidence>
<dbReference type="GO" id="GO:0004360">
    <property type="term" value="F:glutamine-fructose-6-phosphate transaminase (isomerizing) activity"/>
    <property type="evidence" value="ECO:0007669"/>
    <property type="project" value="UniProtKB-EC"/>
</dbReference>
<name>A0A0A7PQX9_9SPHN</name>
<sequence length="348" mass="36764">MNAARHPTSTLMFSEASEAGQIVAKQLSDNAVLAKELAKLILRPATHTIFTCARGSSDHAAAYGKFLFEAHLRKTVSSHPPSMGSVYRVPMEHMAGQPFIVVSQSGKSPDLLASAEVAREAGAIVIAMVNDESAPLVPLADIVIPLRAGPERSVAATKSFIATLSAFAQIISECAGGQALDPVIAALPDQLCQAWAVSWDEALAPFSQARSLFVLGRGPSFGIALEAALKFKETCGIHAEAFSTAEVAHGPMAVIDRNFPILVFPPLDEARAGMDALLRLFLEKEAIVAGAGPVGHGAIELPVVAGLHPVTAPITMIQSYYRLANALAIERGLDPDRPPLLRKVTETI</sequence>
<dbReference type="CDD" id="cd05009">
    <property type="entry name" value="SIS_GlmS_GlmD_2"/>
    <property type="match status" value="1"/>
</dbReference>
<dbReference type="InterPro" id="IPR046348">
    <property type="entry name" value="SIS_dom_sf"/>
</dbReference>
<feature type="domain" description="SIS" evidence="3">
    <location>
        <begin position="202"/>
        <end position="338"/>
    </location>
</feature>
<dbReference type="InterPro" id="IPR035490">
    <property type="entry name" value="GlmS/FrlB_SIS"/>
</dbReference>
<dbReference type="Proteomes" id="UP000030907">
    <property type="component" value="Plasmid pSfKp5.2"/>
</dbReference>
<keyword evidence="5" id="KW-1185">Reference proteome</keyword>
<dbReference type="Gene3D" id="3.40.50.10490">
    <property type="entry name" value="Glucose-6-phosphate isomerase like protein, domain 1"/>
    <property type="match status" value="2"/>
</dbReference>
<dbReference type="AlphaFoldDB" id="A0A0A7PQX9"/>
<dbReference type="SUPFAM" id="SSF53697">
    <property type="entry name" value="SIS domain"/>
    <property type="match status" value="1"/>
</dbReference>
<dbReference type="PANTHER" id="PTHR10937">
    <property type="entry name" value="GLUCOSAMINE--FRUCTOSE-6-PHOSPHATE AMINOTRANSFERASE, ISOMERIZING"/>
    <property type="match status" value="1"/>
</dbReference>
<evidence type="ECO:0000256" key="1">
    <source>
        <dbReference type="ARBA" id="ARBA00022576"/>
    </source>
</evidence>
<dbReference type="EC" id="2.6.1.16" evidence="4"/>
<accession>A0A0A7PQX9</accession>
<evidence type="ECO:0000313" key="4">
    <source>
        <dbReference type="EMBL" id="AJA11663.1"/>
    </source>
</evidence>
<dbReference type="KEGG" id="sphk:SKP52_24105"/>
<dbReference type="HOGENOM" id="CLU_012520_2_1_5"/>
<dbReference type="RefSeq" id="WP_037511924.1">
    <property type="nucleotide sequence ID" value="NZ_CP009123.1"/>
</dbReference>
<evidence type="ECO:0000259" key="3">
    <source>
        <dbReference type="PROSITE" id="PS51464"/>
    </source>
</evidence>
<gene>
    <name evidence="4" type="ORF">SKP52_24105</name>
</gene>
<dbReference type="PROSITE" id="PS51464">
    <property type="entry name" value="SIS"/>
    <property type="match status" value="2"/>
</dbReference>
<protein>
    <submittedName>
        <fullName evidence="4">Glutamine-fructose-6-phosphate transaminase (Isomerizing)</fullName>
        <ecNumber evidence="4">2.6.1.16</ecNumber>
    </submittedName>
</protein>
<proteinExistence type="predicted"/>
<keyword evidence="2" id="KW-0677">Repeat</keyword>
<feature type="domain" description="SIS" evidence="3">
    <location>
        <begin position="37"/>
        <end position="182"/>
    </location>
</feature>
<dbReference type="GO" id="GO:1901135">
    <property type="term" value="P:carbohydrate derivative metabolic process"/>
    <property type="evidence" value="ECO:0007669"/>
    <property type="project" value="InterPro"/>
</dbReference>
<evidence type="ECO:0000313" key="5">
    <source>
        <dbReference type="Proteomes" id="UP000030907"/>
    </source>
</evidence>
<dbReference type="PANTHER" id="PTHR10937:SF8">
    <property type="entry name" value="AMINOTRANSFERASE-RELATED"/>
    <property type="match status" value="1"/>
</dbReference>
<dbReference type="InterPro" id="IPR001347">
    <property type="entry name" value="SIS_dom"/>
</dbReference>
<dbReference type="Pfam" id="PF01380">
    <property type="entry name" value="SIS"/>
    <property type="match status" value="2"/>
</dbReference>
<keyword evidence="1 4" id="KW-0032">Aminotransferase</keyword>
<dbReference type="CDD" id="cd05008">
    <property type="entry name" value="SIS_GlmS_GlmD_1"/>
    <property type="match status" value="1"/>
</dbReference>
<dbReference type="GO" id="GO:0097367">
    <property type="term" value="F:carbohydrate derivative binding"/>
    <property type="evidence" value="ECO:0007669"/>
    <property type="project" value="InterPro"/>
</dbReference>
<dbReference type="EMBL" id="CP009123">
    <property type="protein sequence ID" value="AJA11663.1"/>
    <property type="molecule type" value="Genomic_DNA"/>
</dbReference>
<keyword evidence="4" id="KW-0808">Transferase</keyword>
<keyword evidence="4" id="KW-0614">Plasmid</keyword>
<reference evidence="4 5" key="1">
    <citation type="journal article" date="2015" name="Int. J. Syst. Evol. Microbiol.">
        <title>Description of Sphingopyxis fribergensis sp. nov. - a soil bacterium with the ability to degrade styrene and phenylacetic acid.</title>
        <authorList>
            <person name="Oelschlagel M."/>
            <person name="Ruckert C."/>
            <person name="Kalinowski J."/>
            <person name="Schmidt G."/>
            <person name="Schlomann M."/>
            <person name="Tischler D."/>
        </authorList>
    </citation>
    <scope>NUCLEOTIDE SEQUENCE [LARGE SCALE GENOMIC DNA]</scope>
    <source>
        <strain evidence="4 5">Kp5.2</strain>
        <plasmid evidence="4">pSfKp5.2</plasmid>
    </source>
</reference>
<dbReference type="InterPro" id="IPR035466">
    <property type="entry name" value="GlmS/AgaS_SIS"/>
</dbReference>